<accession>A0A511NDS8</accession>
<keyword evidence="14" id="KW-1185">Reference proteome</keyword>
<dbReference type="SUPFAM" id="SSF49464">
    <property type="entry name" value="Carboxypeptidase regulatory domain-like"/>
    <property type="match status" value="1"/>
</dbReference>
<feature type="domain" description="TonB-dependent receptor-like beta-barrel" evidence="11">
    <location>
        <begin position="400"/>
        <end position="777"/>
    </location>
</feature>
<reference evidence="13 14" key="1">
    <citation type="submission" date="2019-07" db="EMBL/GenBank/DDBJ databases">
        <title>Whole genome shotgun sequence of Empedobacter brevis NBRC 14943.</title>
        <authorList>
            <person name="Hosoyama A."/>
            <person name="Uohara A."/>
            <person name="Ohji S."/>
            <person name="Ichikawa N."/>
        </authorList>
    </citation>
    <scope>NUCLEOTIDE SEQUENCE [LARGE SCALE GENOMIC DNA]</scope>
    <source>
        <strain evidence="13 14">NBRC 14943</strain>
    </source>
</reference>
<comment type="caution">
    <text evidence="13">The sequence shown here is derived from an EMBL/GenBank/DDBJ whole genome shotgun (WGS) entry which is preliminary data.</text>
</comment>
<evidence type="ECO:0000256" key="8">
    <source>
        <dbReference type="PROSITE-ProRule" id="PRU01360"/>
    </source>
</evidence>
<protein>
    <submittedName>
        <fullName evidence="13">SusC/RagA family TonB-linked outer membrane protein</fullName>
    </submittedName>
</protein>
<dbReference type="Pfam" id="PF07715">
    <property type="entry name" value="Plug"/>
    <property type="match status" value="1"/>
</dbReference>
<dbReference type="InterPro" id="IPR012910">
    <property type="entry name" value="Plug_dom"/>
</dbReference>
<evidence type="ECO:0000256" key="10">
    <source>
        <dbReference type="SAM" id="MobiDB-lite"/>
    </source>
</evidence>
<evidence type="ECO:0000313" key="13">
    <source>
        <dbReference type="EMBL" id="GEM50963.1"/>
    </source>
</evidence>
<keyword evidence="2 8" id="KW-0813">Transport</keyword>
<evidence type="ECO:0000259" key="12">
    <source>
        <dbReference type="Pfam" id="PF07715"/>
    </source>
</evidence>
<dbReference type="Gene3D" id="2.40.170.20">
    <property type="entry name" value="TonB-dependent receptor, beta-barrel domain"/>
    <property type="match status" value="1"/>
</dbReference>
<keyword evidence="4 8" id="KW-0812">Transmembrane</keyword>
<dbReference type="Gene3D" id="2.170.130.10">
    <property type="entry name" value="TonB-dependent receptor, plug domain"/>
    <property type="match status" value="1"/>
</dbReference>
<evidence type="ECO:0000259" key="11">
    <source>
        <dbReference type="Pfam" id="PF00593"/>
    </source>
</evidence>
<dbReference type="NCBIfam" id="TIGR04056">
    <property type="entry name" value="OMP_RagA_SusC"/>
    <property type="match status" value="1"/>
</dbReference>
<dbReference type="InterPro" id="IPR036942">
    <property type="entry name" value="Beta-barrel_TonB_sf"/>
</dbReference>
<dbReference type="InterPro" id="IPR008969">
    <property type="entry name" value="CarboxyPept-like_regulatory"/>
</dbReference>
<dbReference type="InterPro" id="IPR023996">
    <property type="entry name" value="TonB-dep_OMP_SusC/RagA"/>
</dbReference>
<name>A0A511NDS8_9FLAO</name>
<dbReference type="PROSITE" id="PS52016">
    <property type="entry name" value="TONB_DEPENDENT_REC_3"/>
    <property type="match status" value="1"/>
</dbReference>
<proteinExistence type="inferred from homology"/>
<evidence type="ECO:0000313" key="14">
    <source>
        <dbReference type="Proteomes" id="UP000321245"/>
    </source>
</evidence>
<evidence type="ECO:0000256" key="2">
    <source>
        <dbReference type="ARBA" id="ARBA00022448"/>
    </source>
</evidence>
<dbReference type="InterPro" id="IPR037066">
    <property type="entry name" value="Plug_dom_sf"/>
</dbReference>
<evidence type="ECO:0000256" key="5">
    <source>
        <dbReference type="ARBA" id="ARBA00023077"/>
    </source>
</evidence>
<dbReference type="InterPro" id="IPR039426">
    <property type="entry name" value="TonB-dep_rcpt-like"/>
</dbReference>
<sequence length="1011" mass="111610">MGGLAYAQVKGVLKDSNGFPMEEAEVIVTRTGTSVFTDGDGNFNVDAKVGDTLKIIDSNGEEKIVKVTSTTLGDVKFTSKASENIELGTVNLVGGIKMDAAQKIGAYDIIKKEDFELAPTASIDEVLNGRVAGLVFSTNSGDPGSANIITIRGVGSLIGTPNPLYVIDGVVVGKGSDNASVMESWNPLASIDPNAIENVSVLKDASATALYGARGANGVIVITTKKGRYNQKTRFNVSSDMAYQDIAFDEQKFMTSSEYIQWGALANMNTDPGYAANMSDAIARFAGDVNWDGKTSEDWRRGVMRKFSSVNTYNFSATGGSENTSFRVGGSYYQNKPLPINSKFDRMSVNLSLDHKMSDIFKMGFNGNFSNVTRTSIDDGGAYRNPWRAQFTMLPIYPIYNADGSYNQSLGGTADNFNPVAILNKDFARGNIRTYLSSINAELQFVKNFYLYTLFGLQYQDMNEKTYWDPSIADGLAQADPGKGLKGGLVEAADTRAFDWNWQNSVSYRNIINNRHDLQVYAGMEYQEHKWNNTYAYVRHLSKPKPYLGFGSTRDASSESYYKWAQISYFSRLNYVLDGRYTVSGQLRYDSNSTLGSSNRGGTFWSVGGSWNILKDFSSLPFSQLLLRVNYGEIGNIPYADQASSAYNSLPYFSNSFYGETVPIMSLASAGNKDLEWEVSKQWNFGLDFGVLKDRLNFSVDVYNKVTTSAIWDTSIAQENGNPSTFKSNVGELTNKGVELTVNARPLDGEFKWGMYGNFAYNDNTVTKLGDPNLILRGGGNGLKAFAEGKEFLEYYIPLWAGVDPETGAGLYWTDGTKTETTTDRSQAKSVWMGKSSFPKYTAGFKNDFNFKGFNLSVFFTGQFDYYVNNMWQNFVLGDGSIMSRNQITSALYDSWTPDNRNASNPKQIVGNPSGSEGLSSRWVRKGDHIRLKEVKVSYTFKSPSFIKNSGIEGLTVYMKGINMWVYTFDKKLDFDPESNSNAYGGAAGKGAYDYTSPIMKSISMGISLDF</sequence>
<evidence type="ECO:0000256" key="4">
    <source>
        <dbReference type="ARBA" id="ARBA00022692"/>
    </source>
</evidence>
<evidence type="ECO:0000256" key="1">
    <source>
        <dbReference type="ARBA" id="ARBA00004571"/>
    </source>
</evidence>
<feature type="domain" description="TonB-dependent receptor plug" evidence="12">
    <location>
        <begin position="105"/>
        <end position="219"/>
    </location>
</feature>
<dbReference type="GO" id="GO:0009279">
    <property type="term" value="C:cell outer membrane"/>
    <property type="evidence" value="ECO:0007669"/>
    <property type="project" value="UniProtKB-SubCell"/>
</dbReference>
<keyword evidence="5 9" id="KW-0798">TonB box</keyword>
<dbReference type="Proteomes" id="UP000321245">
    <property type="component" value="Unassembled WGS sequence"/>
</dbReference>
<dbReference type="EMBL" id="BJXC01000003">
    <property type="protein sequence ID" value="GEM50963.1"/>
    <property type="molecule type" value="Genomic_DNA"/>
</dbReference>
<evidence type="ECO:0000256" key="9">
    <source>
        <dbReference type="RuleBase" id="RU003357"/>
    </source>
</evidence>
<evidence type="ECO:0000256" key="7">
    <source>
        <dbReference type="ARBA" id="ARBA00023237"/>
    </source>
</evidence>
<dbReference type="NCBIfam" id="TIGR04057">
    <property type="entry name" value="SusC_RagA_signa"/>
    <property type="match status" value="1"/>
</dbReference>
<keyword evidence="3 8" id="KW-1134">Transmembrane beta strand</keyword>
<feature type="region of interest" description="Disordered" evidence="10">
    <location>
        <begin position="899"/>
        <end position="918"/>
    </location>
</feature>
<dbReference type="STRING" id="1218108.GCA_000382425_01075"/>
<organism evidence="13 14">
    <name type="scientific">Empedobacter brevis NBRC 14943 = ATCC 43319</name>
    <dbReference type="NCBI Taxonomy" id="1218108"/>
    <lineage>
        <taxon>Bacteria</taxon>
        <taxon>Pseudomonadati</taxon>
        <taxon>Bacteroidota</taxon>
        <taxon>Flavobacteriia</taxon>
        <taxon>Flavobacteriales</taxon>
        <taxon>Weeksellaceae</taxon>
        <taxon>Empedobacter</taxon>
    </lineage>
</organism>
<evidence type="ECO:0000256" key="6">
    <source>
        <dbReference type="ARBA" id="ARBA00023136"/>
    </source>
</evidence>
<dbReference type="InterPro" id="IPR023997">
    <property type="entry name" value="TonB-dep_OMP_SusC/RagA_CS"/>
</dbReference>
<comment type="subcellular location">
    <subcellularLocation>
        <location evidence="1 8">Cell outer membrane</location>
        <topology evidence="1 8">Multi-pass membrane protein</topology>
    </subcellularLocation>
</comment>
<dbReference type="SUPFAM" id="SSF56935">
    <property type="entry name" value="Porins"/>
    <property type="match status" value="1"/>
</dbReference>
<dbReference type="InterPro" id="IPR000531">
    <property type="entry name" value="Beta-barrel_TonB"/>
</dbReference>
<comment type="similarity">
    <text evidence="8 9">Belongs to the TonB-dependent receptor family.</text>
</comment>
<keyword evidence="7 8" id="KW-0998">Cell outer membrane</keyword>
<evidence type="ECO:0000256" key="3">
    <source>
        <dbReference type="ARBA" id="ARBA00022452"/>
    </source>
</evidence>
<keyword evidence="6 8" id="KW-0472">Membrane</keyword>
<dbReference type="AlphaFoldDB" id="A0A511NDS8"/>
<dbReference type="Pfam" id="PF00593">
    <property type="entry name" value="TonB_dep_Rec_b-barrel"/>
    <property type="match status" value="1"/>
</dbReference>
<gene>
    <name evidence="13" type="ORF">EB1_07530</name>
</gene>